<comment type="caution">
    <text evidence="16">The sequence shown here is derived from an EMBL/GenBank/DDBJ whole genome shotgun (WGS) entry which is preliminary data.</text>
</comment>
<feature type="transmembrane region" description="Helical" evidence="14">
    <location>
        <begin position="537"/>
        <end position="556"/>
    </location>
</feature>
<feature type="transmembrane region" description="Helical" evidence="14">
    <location>
        <begin position="434"/>
        <end position="457"/>
    </location>
</feature>
<keyword evidence="4" id="KW-1003">Cell membrane</keyword>
<feature type="domain" description="Histidine kinase" evidence="15">
    <location>
        <begin position="646"/>
        <end position="843"/>
    </location>
</feature>
<keyword evidence="10" id="KW-0067">ATP-binding</keyword>
<keyword evidence="8" id="KW-0547">Nucleotide-binding</keyword>
<dbReference type="SMART" id="SM00388">
    <property type="entry name" value="HisKA"/>
    <property type="match status" value="1"/>
</dbReference>
<dbReference type="InterPro" id="IPR036890">
    <property type="entry name" value="HATPase_C_sf"/>
</dbReference>
<proteinExistence type="predicted"/>
<evidence type="ECO:0000313" key="17">
    <source>
        <dbReference type="Proteomes" id="UP000823842"/>
    </source>
</evidence>
<name>A0A9D2LQ02_9FIRM</name>
<dbReference type="Proteomes" id="UP000823842">
    <property type="component" value="Unassembled WGS sequence"/>
</dbReference>
<evidence type="ECO:0000256" key="1">
    <source>
        <dbReference type="ARBA" id="ARBA00000085"/>
    </source>
</evidence>
<dbReference type="PROSITE" id="PS50109">
    <property type="entry name" value="HIS_KIN"/>
    <property type="match status" value="1"/>
</dbReference>
<dbReference type="InterPro" id="IPR050398">
    <property type="entry name" value="HssS/ArlS-like"/>
</dbReference>
<accession>A0A9D2LQ02</accession>
<dbReference type="SUPFAM" id="SSF55874">
    <property type="entry name" value="ATPase domain of HSP90 chaperone/DNA topoisomerase II/histidine kinase"/>
    <property type="match status" value="1"/>
</dbReference>
<evidence type="ECO:0000256" key="4">
    <source>
        <dbReference type="ARBA" id="ARBA00022475"/>
    </source>
</evidence>
<dbReference type="InterPro" id="IPR005467">
    <property type="entry name" value="His_kinase_dom"/>
</dbReference>
<dbReference type="PANTHER" id="PTHR45528:SF1">
    <property type="entry name" value="SENSOR HISTIDINE KINASE CPXA"/>
    <property type="match status" value="1"/>
</dbReference>
<evidence type="ECO:0000256" key="11">
    <source>
        <dbReference type="ARBA" id="ARBA00022989"/>
    </source>
</evidence>
<dbReference type="EMBL" id="DWYZ01000037">
    <property type="protein sequence ID" value="HJB27475.1"/>
    <property type="molecule type" value="Genomic_DNA"/>
</dbReference>
<evidence type="ECO:0000256" key="5">
    <source>
        <dbReference type="ARBA" id="ARBA00022553"/>
    </source>
</evidence>
<dbReference type="InterPro" id="IPR036097">
    <property type="entry name" value="HisK_dim/P_sf"/>
</dbReference>
<dbReference type="CDD" id="cd00082">
    <property type="entry name" value="HisKA"/>
    <property type="match status" value="1"/>
</dbReference>
<keyword evidence="13 14" id="KW-0472">Membrane</keyword>
<dbReference type="GO" id="GO:0005886">
    <property type="term" value="C:plasma membrane"/>
    <property type="evidence" value="ECO:0007669"/>
    <property type="project" value="UniProtKB-SubCell"/>
</dbReference>
<evidence type="ECO:0000256" key="8">
    <source>
        <dbReference type="ARBA" id="ARBA00022741"/>
    </source>
</evidence>
<gene>
    <name evidence="16" type="ORF">IAA06_01590</name>
</gene>
<evidence type="ECO:0000256" key="3">
    <source>
        <dbReference type="ARBA" id="ARBA00012438"/>
    </source>
</evidence>
<dbReference type="InterPro" id="IPR003661">
    <property type="entry name" value="HisK_dim/P_dom"/>
</dbReference>
<dbReference type="Pfam" id="PF00512">
    <property type="entry name" value="HisKA"/>
    <property type="match status" value="1"/>
</dbReference>
<evidence type="ECO:0000256" key="7">
    <source>
        <dbReference type="ARBA" id="ARBA00022692"/>
    </source>
</evidence>
<comment type="subcellular location">
    <subcellularLocation>
        <location evidence="2">Cell membrane</location>
        <topology evidence="2">Multi-pass membrane protein</topology>
    </subcellularLocation>
</comment>
<evidence type="ECO:0000313" key="16">
    <source>
        <dbReference type="EMBL" id="HJB27475.1"/>
    </source>
</evidence>
<dbReference type="AlphaFoldDB" id="A0A9D2LQ02"/>
<feature type="transmembrane region" description="Helical" evidence="14">
    <location>
        <begin position="469"/>
        <end position="492"/>
    </location>
</feature>
<comment type="catalytic activity">
    <reaction evidence="1">
        <text>ATP + protein L-histidine = ADP + protein N-phospho-L-histidine.</text>
        <dbReference type="EC" id="2.7.13.3"/>
    </reaction>
</comment>
<keyword evidence="9 16" id="KW-0418">Kinase</keyword>
<evidence type="ECO:0000259" key="15">
    <source>
        <dbReference type="PROSITE" id="PS50109"/>
    </source>
</evidence>
<reference evidence="16" key="2">
    <citation type="submission" date="2021-04" db="EMBL/GenBank/DDBJ databases">
        <authorList>
            <person name="Gilroy R."/>
        </authorList>
    </citation>
    <scope>NUCLEOTIDE SEQUENCE</scope>
    <source>
        <strain evidence="16">ChiSjej1B19-5720</strain>
    </source>
</reference>
<keyword evidence="11 14" id="KW-1133">Transmembrane helix</keyword>
<feature type="transmembrane region" description="Helical" evidence="14">
    <location>
        <begin position="12"/>
        <end position="37"/>
    </location>
</feature>
<dbReference type="SMART" id="SM00387">
    <property type="entry name" value="HATPase_c"/>
    <property type="match status" value="1"/>
</dbReference>
<evidence type="ECO:0000256" key="2">
    <source>
        <dbReference type="ARBA" id="ARBA00004651"/>
    </source>
</evidence>
<evidence type="ECO:0000256" key="13">
    <source>
        <dbReference type="ARBA" id="ARBA00023136"/>
    </source>
</evidence>
<evidence type="ECO:0000256" key="14">
    <source>
        <dbReference type="SAM" id="Phobius"/>
    </source>
</evidence>
<dbReference type="Gene3D" id="3.30.565.10">
    <property type="entry name" value="Histidine kinase-like ATPase, C-terminal domain"/>
    <property type="match status" value="1"/>
</dbReference>
<evidence type="ECO:0000256" key="9">
    <source>
        <dbReference type="ARBA" id="ARBA00022777"/>
    </source>
</evidence>
<keyword evidence="7 14" id="KW-0812">Transmembrane</keyword>
<sequence length="872" mass="98335">MKQKKYRSNGAKVFWILIAHIAAVAAAICAVCVVAMYDAGITLWEENKTYEETDRFSYQFRNYGLDIINGLALEKNYETLEHADPSAVIDLDEFSQNGSSEYALGSISYENRSGLAYYVNDLKEWAQEWSGRYYDYTQAAPIIESRNEQGNYQYFYYDDFKDRVLNGEIKITPFAQGYEGEQADENDPLNDLYQGYSDVIETAEDTKTGAVYTDISLTTVTPIQEVFPPEGAENLLEVLNTNSYWNGRLEEAYEELGDLLTFMNAYIQDSGQYFAEDFSEGNTNFTYLYADNRTESVDSNKNAYKVYENLETSLEEMQEKGAYIVIRPNLSDSVTNVEAIERDAVLELWNHTIKNALGADDFVFAVQIDTSYPAADSMATEAHNYESYRSYILPVTIGGAISIVLLLISIVWLTVAAGRKPGDEEVHLNAFDHWFTEIAAAVIVGIWGSLVMAFGVSLNHFNLNDIVEVFVFAGVAAGFTMLFFLAGYLSLVRRIKAKTLWKNSLLRYLLRLCKKALKKFGGFMEIYSKNTASKLKMTVISIVFLGLQFLFCGIIFTGGAIFFLLLAFIDIGALVYVIRKAGGMDILLEGLKRISGGELQYKIPLEKLNGDQKTMAEYINNIGSGLDAAVEKSVKNERMKSELITNVSHDLKTPLTSIINYVDLLKRENFTDEKILGYLNILDEKSQRLKVLTEDVVEASKASSGNINLEMNDIDFVEMIQQVIGEFEERFQKKNLVMMVHFTDEPSVIYADGQRMWRVLENIFGNVVKYAMEGTRVYAEVTNADKKITFSLKNISAQPLNISPDELTERFIRGDVSRNTEGSGLGLSIAKSLTELQGGEFKLYLDGDLFKVMITFAAKERKTQDKKIQEES</sequence>
<feature type="transmembrane region" description="Helical" evidence="14">
    <location>
        <begin position="391"/>
        <end position="413"/>
    </location>
</feature>
<dbReference type="Gene3D" id="1.10.287.130">
    <property type="match status" value="1"/>
</dbReference>
<evidence type="ECO:0000256" key="12">
    <source>
        <dbReference type="ARBA" id="ARBA00023012"/>
    </source>
</evidence>
<organism evidence="16 17">
    <name type="scientific">Candidatus Blautia faecavium</name>
    <dbReference type="NCBI Taxonomy" id="2838487"/>
    <lineage>
        <taxon>Bacteria</taxon>
        <taxon>Bacillati</taxon>
        <taxon>Bacillota</taxon>
        <taxon>Clostridia</taxon>
        <taxon>Lachnospirales</taxon>
        <taxon>Lachnospiraceae</taxon>
        <taxon>Blautia</taxon>
    </lineage>
</organism>
<dbReference type="EC" id="2.7.13.3" evidence="3"/>
<keyword evidence="12" id="KW-0902">Two-component regulatory system</keyword>
<keyword evidence="6" id="KW-0808">Transferase</keyword>
<reference evidence="16" key="1">
    <citation type="journal article" date="2021" name="PeerJ">
        <title>Extensive microbial diversity within the chicken gut microbiome revealed by metagenomics and culture.</title>
        <authorList>
            <person name="Gilroy R."/>
            <person name="Ravi A."/>
            <person name="Getino M."/>
            <person name="Pursley I."/>
            <person name="Horton D.L."/>
            <person name="Alikhan N.F."/>
            <person name="Baker D."/>
            <person name="Gharbi K."/>
            <person name="Hall N."/>
            <person name="Watson M."/>
            <person name="Adriaenssens E.M."/>
            <person name="Foster-Nyarko E."/>
            <person name="Jarju S."/>
            <person name="Secka A."/>
            <person name="Antonio M."/>
            <person name="Oren A."/>
            <person name="Chaudhuri R.R."/>
            <person name="La Ragione R."/>
            <person name="Hildebrand F."/>
            <person name="Pallen M.J."/>
        </authorList>
    </citation>
    <scope>NUCLEOTIDE SEQUENCE</scope>
    <source>
        <strain evidence="16">ChiSjej1B19-5720</strain>
    </source>
</reference>
<keyword evidence="5" id="KW-0597">Phosphoprotein</keyword>
<dbReference type="PANTHER" id="PTHR45528">
    <property type="entry name" value="SENSOR HISTIDINE KINASE CPXA"/>
    <property type="match status" value="1"/>
</dbReference>
<evidence type="ECO:0000256" key="6">
    <source>
        <dbReference type="ARBA" id="ARBA00022679"/>
    </source>
</evidence>
<protein>
    <recommendedName>
        <fullName evidence="3">histidine kinase</fullName>
        <ecNumber evidence="3">2.7.13.3</ecNumber>
    </recommendedName>
</protein>
<dbReference type="SUPFAM" id="SSF47384">
    <property type="entry name" value="Homodimeric domain of signal transducing histidine kinase"/>
    <property type="match status" value="1"/>
</dbReference>
<dbReference type="GO" id="GO:0005524">
    <property type="term" value="F:ATP binding"/>
    <property type="evidence" value="ECO:0007669"/>
    <property type="project" value="UniProtKB-KW"/>
</dbReference>
<dbReference type="Pfam" id="PF02518">
    <property type="entry name" value="HATPase_c"/>
    <property type="match status" value="1"/>
</dbReference>
<evidence type="ECO:0000256" key="10">
    <source>
        <dbReference type="ARBA" id="ARBA00022840"/>
    </source>
</evidence>
<dbReference type="InterPro" id="IPR003594">
    <property type="entry name" value="HATPase_dom"/>
</dbReference>
<dbReference type="GO" id="GO:0000155">
    <property type="term" value="F:phosphorelay sensor kinase activity"/>
    <property type="evidence" value="ECO:0007669"/>
    <property type="project" value="InterPro"/>
</dbReference>